<proteinExistence type="predicted"/>
<accession>X0U8P7</accession>
<feature type="domain" description="Peptidase M15A C-terminal" evidence="1">
    <location>
        <begin position="9"/>
        <end position="88"/>
    </location>
</feature>
<dbReference type="EMBL" id="BARS01027872">
    <property type="protein sequence ID" value="GAG01910.1"/>
    <property type="molecule type" value="Genomic_DNA"/>
</dbReference>
<dbReference type="AlphaFoldDB" id="X0U8P7"/>
<protein>
    <recommendedName>
        <fullName evidence="1">Peptidase M15A C-terminal domain-containing protein</fullName>
    </recommendedName>
</protein>
<feature type="non-terminal residue" evidence="2">
    <location>
        <position position="1"/>
    </location>
</feature>
<dbReference type="InterPro" id="IPR009045">
    <property type="entry name" value="Zn_M74/Hedgehog-like"/>
</dbReference>
<organism evidence="2">
    <name type="scientific">marine sediment metagenome</name>
    <dbReference type="NCBI Taxonomy" id="412755"/>
    <lineage>
        <taxon>unclassified sequences</taxon>
        <taxon>metagenomes</taxon>
        <taxon>ecological metagenomes</taxon>
    </lineage>
</organism>
<dbReference type="Pfam" id="PF08291">
    <property type="entry name" value="Peptidase_M15_3"/>
    <property type="match status" value="1"/>
</dbReference>
<sequence length="101" mass="11241">SGKHMDRDLLVMIDRARALYGKPIVVTSGFRTESHNKKVGGVKSSSHLKGLAIDVACVTSKHRFEMLTALLEVGFNRIGVADTFIHIDVDKNKSQNVIWTY</sequence>
<gene>
    <name evidence="2" type="ORF">S01H1_43740</name>
</gene>
<dbReference type="Gene3D" id="3.30.1380.10">
    <property type="match status" value="1"/>
</dbReference>
<reference evidence="2" key="1">
    <citation type="journal article" date="2014" name="Front. Microbiol.">
        <title>High frequency of phylogenetically diverse reductive dehalogenase-homologous genes in deep subseafloor sedimentary metagenomes.</title>
        <authorList>
            <person name="Kawai M."/>
            <person name="Futagami T."/>
            <person name="Toyoda A."/>
            <person name="Takaki Y."/>
            <person name="Nishi S."/>
            <person name="Hori S."/>
            <person name="Arai W."/>
            <person name="Tsubouchi T."/>
            <person name="Morono Y."/>
            <person name="Uchiyama I."/>
            <person name="Ito T."/>
            <person name="Fujiyama A."/>
            <person name="Inagaki F."/>
            <person name="Takami H."/>
        </authorList>
    </citation>
    <scope>NUCLEOTIDE SEQUENCE</scope>
    <source>
        <strain evidence="2">Expedition CK06-06</strain>
    </source>
</reference>
<name>X0U8P7_9ZZZZ</name>
<dbReference type="InterPro" id="IPR013230">
    <property type="entry name" value="Peptidase_M15A_C"/>
</dbReference>
<evidence type="ECO:0000313" key="2">
    <source>
        <dbReference type="EMBL" id="GAG01910.1"/>
    </source>
</evidence>
<dbReference type="SUPFAM" id="SSF55166">
    <property type="entry name" value="Hedgehog/DD-peptidase"/>
    <property type="match status" value="1"/>
</dbReference>
<evidence type="ECO:0000259" key="1">
    <source>
        <dbReference type="Pfam" id="PF08291"/>
    </source>
</evidence>
<comment type="caution">
    <text evidence="2">The sequence shown here is derived from an EMBL/GenBank/DDBJ whole genome shotgun (WGS) entry which is preliminary data.</text>
</comment>